<reference evidence="2" key="1">
    <citation type="submission" date="2022-08" db="EMBL/GenBank/DDBJ databases">
        <authorList>
            <person name="Somphong A."/>
            <person name="Phongsopitanun W."/>
        </authorList>
    </citation>
    <scope>NUCLEOTIDE SEQUENCE</scope>
    <source>
        <strain evidence="2">LP05-1</strain>
    </source>
</reference>
<dbReference type="EMBL" id="JANUGQ010000002">
    <property type="protein sequence ID" value="MCS0634843.1"/>
    <property type="molecule type" value="Genomic_DNA"/>
</dbReference>
<comment type="caution">
    <text evidence="2">The sequence shown here is derived from an EMBL/GenBank/DDBJ whole genome shotgun (WGS) entry which is preliminary data.</text>
</comment>
<dbReference type="InterPro" id="IPR050471">
    <property type="entry name" value="AB_hydrolase"/>
</dbReference>
<sequence>MTPRSETRAPGRPTLTLEEQLIFRGYRFVVRTASADASATETVVILGGSSQDRFSWLRYERPLLPYADVLTVELPGYGDADPLPVEYGMDFLSDAVAHAVDTLELGRVNLFGTCFGAAVALRLTQRRPELVARLLLGATATGISPEYVVAATRWRRLVDERALEELARDMVGEFMAPAEHGTVRRRTAVARLMRQRFAALTERQLAMDIAHHERLLSHPWSLPEPGVDVPLLVFTGEYDTLTPPVEGRRVAERLGGRFTTVRESDHLVPVERDTDTADLMARFFTDRPLDGLPYLNPVERFGRS</sequence>
<dbReference type="InterPro" id="IPR029058">
    <property type="entry name" value="AB_hydrolase_fold"/>
</dbReference>
<dbReference type="GO" id="GO:0016787">
    <property type="term" value="F:hydrolase activity"/>
    <property type="evidence" value="ECO:0007669"/>
    <property type="project" value="UniProtKB-KW"/>
</dbReference>
<dbReference type="PANTHER" id="PTHR43433">
    <property type="entry name" value="HYDROLASE, ALPHA/BETA FOLD FAMILY PROTEIN"/>
    <property type="match status" value="1"/>
</dbReference>
<keyword evidence="2" id="KW-0378">Hydrolase</keyword>
<dbReference type="PRINTS" id="PR00111">
    <property type="entry name" value="ABHYDROLASE"/>
</dbReference>
<name>A0ABT2CBQ6_9ACTN</name>
<organism evidence="2 3">
    <name type="scientific">Streptomyces pyxinae</name>
    <dbReference type="NCBI Taxonomy" id="2970734"/>
    <lineage>
        <taxon>Bacteria</taxon>
        <taxon>Bacillati</taxon>
        <taxon>Actinomycetota</taxon>
        <taxon>Actinomycetes</taxon>
        <taxon>Kitasatosporales</taxon>
        <taxon>Streptomycetaceae</taxon>
        <taxon>Streptomyces</taxon>
    </lineage>
</organism>
<protein>
    <submittedName>
        <fullName evidence="2">Alpha/beta hydrolase</fullName>
    </submittedName>
</protein>
<dbReference type="SUPFAM" id="SSF53474">
    <property type="entry name" value="alpha/beta-Hydrolases"/>
    <property type="match status" value="1"/>
</dbReference>
<accession>A0ABT2CBQ6</accession>
<gene>
    <name evidence="2" type="ORF">NX801_04050</name>
</gene>
<dbReference type="PANTHER" id="PTHR43433:SF5">
    <property type="entry name" value="AB HYDROLASE-1 DOMAIN-CONTAINING PROTEIN"/>
    <property type="match status" value="1"/>
</dbReference>
<dbReference type="RefSeq" id="WP_258785477.1">
    <property type="nucleotide sequence ID" value="NZ_JANUGQ010000002.1"/>
</dbReference>
<proteinExistence type="predicted"/>
<feature type="domain" description="AB hydrolase-1" evidence="1">
    <location>
        <begin position="43"/>
        <end position="278"/>
    </location>
</feature>
<dbReference type="Proteomes" id="UP001431313">
    <property type="component" value="Unassembled WGS sequence"/>
</dbReference>
<keyword evidence="3" id="KW-1185">Reference proteome</keyword>
<evidence type="ECO:0000313" key="2">
    <source>
        <dbReference type="EMBL" id="MCS0634843.1"/>
    </source>
</evidence>
<dbReference type="Gene3D" id="3.40.50.1820">
    <property type="entry name" value="alpha/beta hydrolase"/>
    <property type="match status" value="1"/>
</dbReference>
<evidence type="ECO:0000259" key="1">
    <source>
        <dbReference type="Pfam" id="PF12697"/>
    </source>
</evidence>
<evidence type="ECO:0000313" key="3">
    <source>
        <dbReference type="Proteomes" id="UP001431313"/>
    </source>
</evidence>
<dbReference type="InterPro" id="IPR000073">
    <property type="entry name" value="AB_hydrolase_1"/>
</dbReference>
<dbReference type="Pfam" id="PF12697">
    <property type="entry name" value="Abhydrolase_6"/>
    <property type="match status" value="1"/>
</dbReference>